<dbReference type="OrthoDB" id="291911at2"/>
<reference evidence="3 4" key="1">
    <citation type="submission" date="2019-02" db="EMBL/GenBank/DDBJ databases">
        <title>Deep-cultivation of Planctomycetes and their phenomic and genomic characterization uncovers novel biology.</title>
        <authorList>
            <person name="Wiegand S."/>
            <person name="Jogler M."/>
            <person name="Boedeker C."/>
            <person name="Pinto D."/>
            <person name="Vollmers J."/>
            <person name="Rivas-Marin E."/>
            <person name="Kohn T."/>
            <person name="Peeters S.H."/>
            <person name="Heuer A."/>
            <person name="Rast P."/>
            <person name="Oberbeckmann S."/>
            <person name="Bunk B."/>
            <person name="Jeske O."/>
            <person name="Meyerdierks A."/>
            <person name="Storesund J.E."/>
            <person name="Kallscheuer N."/>
            <person name="Luecker S."/>
            <person name="Lage O.M."/>
            <person name="Pohl T."/>
            <person name="Merkel B.J."/>
            <person name="Hornburger P."/>
            <person name="Mueller R.-W."/>
            <person name="Bruemmer F."/>
            <person name="Labrenz M."/>
            <person name="Spormann A.M."/>
            <person name="Op den Camp H."/>
            <person name="Overmann J."/>
            <person name="Amann R."/>
            <person name="Jetten M.S.M."/>
            <person name="Mascher T."/>
            <person name="Medema M.H."/>
            <person name="Devos D.P."/>
            <person name="Kaster A.-K."/>
            <person name="Ovreas L."/>
            <person name="Rohde M."/>
            <person name="Galperin M.Y."/>
            <person name="Jogler C."/>
        </authorList>
    </citation>
    <scope>NUCLEOTIDE SEQUENCE [LARGE SCALE GENOMIC DNA]</scope>
    <source>
        <strain evidence="3 4">Pla163</strain>
    </source>
</reference>
<protein>
    <recommendedName>
        <fullName evidence="2">T9SS-like galactose binding domain-containing protein</fullName>
    </recommendedName>
</protein>
<accession>A0A518CZK8</accession>
<name>A0A518CZK8_9BACT</name>
<evidence type="ECO:0000313" key="3">
    <source>
        <dbReference type="EMBL" id="QDU84658.1"/>
    </source>
</evidence>
<sequence length="415" mass="42095" precursor="true">MRQLSKSLLTLAASLLLTSPLLAQNDDCAGAIAIGDGLTVGTNTGATDSAVTGSCGLMGSDVWFAYTASCTGNVIASLCLNGATADYDSVLAVFDGACGALVQIGCADDGCGATNRQSTINFQATSGQTYLVAVGGYQGAQGNFTLSMSCGTTTDDECAGATPIFDGVTAGSNVGYTTSPQTATCSASTGSIGADRWYEYVAAGSGDLLVSVCTSVGGSATFDTLIGAFTGTCGNLTEIACNDDRCGLQSQMRFPVVSGQTYYIVIGGYNGATGTYNLLVDCANCSAASSEIPRLGTPPNPQAFMPGVTSGPVIGFTWDPVVDHTTFVPAALLDFMIISPFAFNSDLGAPVGTLLCDPLASFFMYKVSTPGVPFAFPIPPEPTIVGVSLCTQGGSIDLNFEANLANALDITIGVM</sequence>
<gene>
    <name evidence="3" type="ORF">Pla163_17700</name>
</gene>
<feature type="domain" description="T9SS-like galactose binding" evidence="2">
    <location>
        <begin position="155"/>
        <end position="264"/>
    </location>
</feature>
<dbReference type="Pfam" id="PF23759">
    <property type="entry name" value="GBD_T9SS_assoc"/>
    <property type="match status" value="1"/>
</dbReference>
<feature type="signal peptide" evidence="1">
    <location>
        <begin position="1"/>
        <end position="23"/>
    </location>
</feature>
<dbReference type="Proteomes" id="UP000319342">
    <property type="component" value="Chromosome"/>
</dbReference>
<dbReference type="RefSeq" id="WP_145186591.1">
    <property type="nucleotide sequence ID" value="NZ_CP036290.1"/>
</dbReference>
<dbReference type="InterPro" id="IPR056600">
    <property type="entry name" value="GBD_T9SS_assoc"/>
</dbReference>
<organism evidence="3 4">
    <name type="scientific">Rohdeia mirabilis</name>
    <dbReference type="NCBI Taxonomy" id="2528008"/>
    <lineage>
        <taxon>Bacteria</taxon>
        <taxon>Pseudomonadati</taxon>
        <taxon>Planctomycetota</taxon>
        <taxon>Planctomycetia</taxon>
        <taxon>Planctomycetia incertae sedis</taxon>
        <taxon>Rohdeia</taxon>
    </lineage>
</organism>
<feature type="chain" id="PRO_5022184718" description="T9SS-like galactose binding domain-containing protein" evidence="1">
    <location>
        <begin position="24"/>
        <end position="415"/>
    </location>
</feature>
<proteinExistence type="predicted"/>
<dbReference type="Gene3D" id="2.60.120.380">
    <property type="match status" value="2"/>
</dbReference>
<keyword evidence="1" id="KW-0732">Signal</keyword>
<evidence type="ECO:0000256" key="1">
    <source>
        <dbReference type="SAM" id="SignalP"/>
    </source>
</evidence>
<keyword evidence="4" id="KW-1185">Reference proteome</keyword>
<evidence type="ECO:0000259" key="2">
    <source>
        <dbReference type="Pfam" id="PF23759"/>
    </source>
</evidence>
<dbReference type="AlphaFoldDB" id="A0A518CZK8"/>
<evidence type="ECO:0000313" key="4">
    <source>
        <dbReference type="Proteomes" id="UP000319342"/>
    </source>
</evidence>
<dbReference type="EMBL" id="CP036290">
    <property type="protein sequence ID" value="QDU84658.1"/>
    <property type="molecule type" value="Genomic_DNA"/>
</dbReference>